<proteinExistence type="predicted"/>
<reference evidence="2 3" key="1">
    <citation type="journal article" date="2021" name="BMC Genomics">
        <title>Datura genome reveals duplications of psychoactive alkaloid biosynthetic genes and high mutation rate following tissue culture.</title>
        <authorList>
            <person name="Rajewski A."/>
            <person name="Carter-House D."/>
            <person name="Stajich J."/>
            <person name="Litt A."/>
        </authorList>
    </citation>
    <scope>NUCLEOTIDE SEQUENCE [LARGE SCALE GENOMIC DNA]</scope>
    <source>
        <strain evidence="2">AR-01</strain>
    </source>
</reference>
<dbReference type="Proteomes" id="UP000823775">
    <property type="component" value="Unassembled WGS sequence"/>
</dbReference>
<evidence type="ECO:0000256" key="1">
    <source>
        <dbReference type="SAM" id="MobiDB-lite"/>
    </source>
</evidence>
<comment type="caution">
    <text evidence="2">The sequence shown here is derived from an EMBL/GenBank/DDBJ whole genome shotgun (WGS) entry which is preliminary data.</text>
</comment>
<gene>
    <name evidence="2" type="primary">NAD5_8</name>
    <name evidence="2" type="ORF">HAX54_052592</name>
</gene>
<evidence type="ECO:0000313" key="2">
    <source>
        <dbReference type="EMBL" id="MCD7464377.1"/>
    </source>
</evidence>
<protein>
    <submittedName>
        <fullName evidence="2">NADH:ubiquinone dehydrogenase subunit 5</fullName>
    </submittedName>
</protein>
<feature type="region of interest" description="Disordered" evidence="1">
    <location>
        <begin position="213"/>
        <end position="237"/>
    </location>
</feature>
<sequence>MKWEWFKSRIWGLLFTGNRCSRKLTAVVEDENQEEMFLVDVGLGTPELVCKMSHRSANNQATKFENLVGLRSSEWIPWASSGGVEEADHKHYRCGSDPSRKAKTEPCIWIWIAYWSPDAMEGPTLVFALIHATTMYGVIDYIEGQAWAKDSEQAESMCSNFWPYTNHPMDNGLNNHYLKGLCIGDRCPFPNKVHLAPMGRYNYPHFETRKDKQTHSVDCRATSPTTDERDSLKSQGHGWLRGPTWRIGISIGNAKVGTSRPAKENQLV</sequence>
<name>A0ABS8SZ82_DATST</name>
<accession>A0ABS8SZ82</accession>
<dbReference type="EMBL" id="JACEIK010000958">
    <property type="protein sequence ID" value="MCD7464377.1"/>
    <property type="molecule type" value="Genomic_DNA"/>
</dbReference>
<keyword evidence="3" id="KW-1185">Reference proteome</keyword>
<organism evidence="2 3">
    <name type="scientific">Datura stramonium</name>
    <name type="common">Jimsonweed</name>
    <name type="synonym">Common thornapple</name>
    <dbReference type="NCBI Taxonomy" id="4076"/>
    <lineage>
        <taxon>Eukaryota</taxon>
        <taxon>Viridiplantae</taxon>
        <taxon>Streptophyta</taxon>
        <taxon>Embryophyta</taxon>
        <taxon>Tracheophyta</taxon>
        <taxon>Spermatophyta</taxon>
        <taxon>Magnoliopsida</taxon>
        <taxon>eudicotyledons</taxon>
        <taxon>Gunneridae</taxon>
        <taxon>Pentapetalae</taxon>
        <taxon>asterids</taxon>
        <taxon>lamiids</taxon>
        <taxon>Solanales</taxon>
        <taxon>Solanaceae</taxon>
        <taxon>Solanoideae</taxon>
        <taxon>Datureae</taxon>
        <taxon>Datura</taxon>
    </lineage>
</organism>
<evidence type="ECO:0000313" key="3">
    <source>
        <dbReference type="Proteomes" id="UP000823775"/>
    </source>
</evidence>